<gene>
    <name evidence="2" type="ORF">CEP54_000509</name>
</gene>
<organism evidence="2 3">
    <name type="scientific">Fusarium duplospermum</name>
    <dbReference type="NCBI Taxonomy" id="1325734"/>
    <lineage>
        <taxon>Eukaryota</taxon>
        <taxon>Fungi</taxon>
        <taxon>Dikarya</taxon>
        <taxon>Ascomycota</taxon>
        <taxon>Pezizomycotina</taxon>
        <taxon>Sordariomycetes</taxon>
        <taxon>Hypocreomycetidae</taxon>
        <taxon>Hypocreales</taxon>
        <taxon>Nectriaceae</taxon>
        <taxon>Fusarium</taxon>
        <taxon>Fusarium solani species complex</taxon>
    </lineage>
</organism>
<dbReference type="Proteomes" id="UP000288168">
    <property type="component" value="Unassembled WGS sequence"/>
</dbReference>
<accession>A0A428R6W1</accession>
<dbReference type="EMBL" id="NKCI01000002">
    <property type="protein sequence ID" value="RSL73263.1"/>
    <property type="molecule type" value="Genomic_DNA"/>
</dbReference>
<comment type="caution">
    <text evidence="2">The sequence shown here is derived from an EMBL/GenBank/DDBJ whole genome shotgun (WGS) entry which is preliminary data.</text>
</comment>
<name>A0A428R6W1_9HYPO</name>
<dbReference type="AlphaFoldDB" id="A0A428R6W1"/>
<reference evidence="2 3" key="1">
    <citation type="submission" date="2017-06" db="EMBL/GenBank/DDBJ databases">
        <title>Comparative genomic analysis of Ambrosia Fusariam Clade fungi.</title>
        <authorList>
            <person name="Stajich J.E."/>
            <person name="Carrillo J."/>
            <person name="Kijimoto T."/>
            <person name="Eskalen A."/>
            <person name="O'Donnell K."/>
            <person name="Kasson M."/>
        </authorList>
    </citation>
    <scope>NUCLEOTIDE SEQUENCE [LARGE SCALE GENOMIC DNA]</scope>
    <source>
        <strain evidence="2 3">NRRL62584</strain>
    </source>
</reference>
<feature type="region of interest" description="Disordered" evidence="1">
    <location>
        <begin position="1"/>
        <end position="36"/>
    </location>
</feature>
<evidence type="ECO:0000313" key="3">
    <source>
        <dbReference type="Proteomes" id="UP000288168"/>
    </source>
</evidence>
<keyword evidence="3" id="KW-1185">Reference proteome</keyword>
<protein>
    <submittedName>
        <fullName evidence="2">Uncharacterized protein</fullName>
    </submittedName>
</protein>
<evidence type="ECO:0000256" key="1">
    <source>
        <dbReference type="SAM" id="MobiDB-lite"/>
    </source>
</evidence>
<proteinExistence type="predicted"/>
<sequence length="74" mass="7865">MASTPKEDPVRASSPHAGTPTPGDFNEAKARMHQVPSNHPSCRCCWLVLLAPVAAVAAFGSRLSVAAHFQLLRT</sequence>
<evidence type="ECO:0000313" key="2">
    <source>
        <dbReference type="EMBL" id="RSL73263.1"/>
    </source>
</evidence>
<feature type="compositionally biased region" description="Basic and acidic residues" evidence="1">
    <location>
        <begin position="1"/>
        <end position="10"/>
    </location>
</feature>